<accession>A0A7R9GEZ1</accession>
<dbReference type="Gene3D" id="3.40.350.10">
    <property type="entry name" value="Creatinase/prolidase N-terminal domain"/>
    <property type="match status" value="1"/>
</dbReference>
<dbReference type="SUPFAM" id="SSF55920">
    <property type="entry name" value="Creatinase/aminopeptidase"/>
    <property type="match status" value="1"/>
</dbReference>
<dbReference type="Pfam" id="PF05195">
    <property type="entry name" value="AMP_N"/>
    <property type="match status" value="1"/>
</dbReference>
<keyword evidence="5" id="KW-0687">Ribonucleoprotein</keyword>
<evidence type="ECO:0000256" key="4">
    <source>
        <dbReference type="ARBA" id="ARBA00022980"/>
    </source>
</evidence>
<dbReference type="SMART" id="SM01011">
    <property type="entry name" value="AMP_N"/>
    <property type="match status" value="1"/>
</dbReference>
<reference evidence="10" key="1">
    <citation type="submission" date="2020-11" db="EMBL/GenBank/DDBJ databases">
        <authorList>
            <person name="Tran Van P."/>
        </authorList>
    </citation>
    <scope>NUCLEOTIDE SEQUENCE</scope>
</reference>
<protein>
    <recommendedName>
        <fullName evidence="6">Small ribosomal subunit protein RACK1</fullName>
    </recommendedName>
</protein>
<feature type="repeat" description="WD" evidence="7">
    <location>
        <begin position="148"/>
        <end position="191"/>
    </location>
</feature>
<dbReference type="GO" id="GO:0005840">
    <property type="term" value="C:ribosome"/>
    <property type="evidence" value="ECO:0007669"/>
    <property type="project" value="UniProtKB-KW"/>
</dbReference>
<dbReference type="FunFam" id="2.130.10.10:FF:000018">
    <property type="entry name" value="Receptor for activated C kinase 1"/>
    <property type="match status" value="1"/>
</dbReference>
<dbReference type="PROSITE" id="PS00678">
    <property type="entry name" value="WD_REPEATS_1"/>
    <property type="match status" value="3"/>
</dbReference>
<feature type="repeat" description="WD" evidence="7">
    <location>
        <begin position="103"/>
        <end position="135"/>
    </location>
</feature>
<dbReference type="InterPro" id="IPR036322">
    <property type="entry name" value="WD40_repeat_dom_sf"/>
</dbReference>
<dbReference type="GO" id="GO:0043022">
    <property type="term" value="F:ribosome binding"/>
    <property type="evidence" value="ECO:0007669"/>
    <property type="project" value="InterPro"/>
</dbReference>
<dbReference type="EMBL" id="OA883984">
    <property type="protein sequence ID" value="CAD7280109.1"/>
    <property type="molecule type" value="Genomic_DNA"/>
</dbReference>
<dbReference type="GO" id="GO:0030145">
    <property type="term" value="F:manganese ion binding"/>
    <property type="evidence" value="ECO:0007669"/>
    <property type="project" value="InterPro"/>
</dbReference>
<dbReference type="SUPFAM" id="SSF50978">
    <property type="entry name" value="WD40 repeat-like"/>
    <property type="match status" value="1"/>
</dbReference>
<dbReference type="InterPro" id="IPR029149">
    <property type="entry name" value="Creatin/AminoP/Spt16_N"/>
</dbReference>
<keyword evidence="4" id="KW-0689">Ribosomal protein</keyword>
<dbReference type="GO" id="GO:0045182">
    <property type="term" value="F:translation regulator activity"/>
    <property type="evidence" value="ECO:0007669"/>
    <property type="project" value="InterPro"/>
</dbReference>
<evidence type="ECO:0000256" key="5">
    <source>
        <dbReference type="ARBA" id="ARBA00023274"/>
    </source>
</evidence>
<dbReference type="CDD" id="cd00200">
    <property type="entry name" value="WD40"/>
    <property type="match status" value="1"/>
</dbReference>
<evidence type="ECO:0000256" key="2">
    <source>
        <dbReference type="ARBA" id="ARBA00022574"/>
    </source>
</evidence>
<keyword evidence="11" id="KW-1185">Reference proteome</keyword>
<gene>
    <name evidence="10" type="ORF">NMOB1V02_LOCUS7772</name>
</gene>
<feature type="region of interest" description="Disordered" evidence="8">
    <location>
        <begin position="767"/>
        <end position="787"/>
    </location>
</feature>
<evidence type="ECO:0000256" key="6">
    <source>
        <dbReference type="ARBA" id="ARBA00035297"/>
    </source>
</evidence>
<dbReference type="InterPro" id="IPR045223">
    <property type="entry name" value="RACK1-like"/>
</dbReference>
<dbReference type="Proteomes" id="UP000678499">
    <property type="component" value="Unassembled WGS sequence"/>
</dbReference>
<dbReference type="Gene3D" id="1.10.8.60">
    <property type="match status" value="1"/>
</dbReference>
<dbReference type="SMART" id="SM00320">
    <property type="entry name" value="WD40"/>
    <property type="match status" value="7"/>
</dbReference>
<dbReference type="PANTHER" id="PTHR19868">
    <property type="entry name" value="RECEPTOR FOR ACTIVATED PROTEIN KINASE C RACK1"/>
    <property type="match status" value="1"/>
</dbReference>
<sequence length="985" mass="111084">MYAGEYLSLLGTLRGHDGWVTQIATNPKYPDMVLSASRDKTLIMWKLTKDDRNYGVPQKRFRGHNHFVTDVVLSCDGHFALSGSWDKDLRLWDLTSGKTARRFEGHTKDVMSVAFSADNRQIVSGSRDKTIKLWNTLAQCKYTIGQNEECHNGWVSSVRFSPSQAKPLIVSGSWDKTIKVWNLTNCRLKNTQCGHQGYVNYVAVSPDGSLCASGGKDMKAMLWDLNDDKLLYTLDHSEIVNALCFSPNRYWLCVAAGPVIRIWDLEAKKIAHELKLDVISGSKNVPSPECLSLSWASDGQTLFAGYSDNLIRRNRTSKPLSSCRGFVIPPIANSRILCETPKRHLRTSFFGTMAATSAQPVFSLGPHTLTVRMSLHEANRQRLAQKLRENPECAKGLVVLQGGGTEDHLRYSTDAGEAFRQESYFHWAFGVLDPDWYGAVDVDTGKSYLFMPKLHESYAIWDGRIKTPEEFKKRYGVDEVYYLEDMTKVFKSLGASKLLTLNGCNSDSGNWTKEAVYQGCGGEFKVDNQLLFPVLSEVRVRKTEEELDVLRFAARVSADAHVEVMKLARPGMMEYQLEAIFKHFVFFFGGMRHVAYTCICGSGPNGAVLHYGGANAPNDKASINVLISFIEGKPSMSKKGKKKEEKASILKRPVICICNDAYAPSLKALKQHALIVNFPPTTSHRLAQRMMKIVKAHKLRSDMTTLMLLCDKAENDIRSCLSTLEFLCTRKRDAYVRMSDIRQAAVGQKDSHKSLFSIWQDIFHTPRPKKHLPGSEKPDGGSESVADTKMDTSMKSRFQNVLWAVQSFGDYEKVAQGVYENFLSVPFKDGNMRSVCAGMDRLCFSDRIVNVVQSTQSYSMLPYLNYTLVLFHFLFSTYSWSKITYPHLGFDAFVAGTKIKNVLESIASDAPVHVRRWWSTDTLVLDILPCLADIIQPTLRPVNTHLYTPQEKAELKRVVDIMIEFNLSYHQERQVDGQYAYQLAP</sequence>
<evidence type="ECO:0000256" key="1">
    <source>
        <dbReference type="ARBA" id="ARBA00007253"/>
    </source>
</evidence>
<dbReference type="EMBL" id="CAJPEX010001947">
    <property type="protein sequence ID" value="CAG0920261.1"/>
    <property type="molecule type" value="Genomic_DNA"/>
</dbReference>
<dbReference type="GO" id="GO:0070006">
    <property type="term" value="F:metalloaminopeptidase activity"/>
    <property type="evidence" value="ECO:0007669"/>
    <property type="project" value="InterPro"/>
</dbReference>
<dbReference type="Gene3D" id="3.90.230.10">
    <property type="entry name" value="Creatinase/methionine aminopeptidase superfamily"/>
    <property type="match status" value="1"/>
</dbReference>
<evidence type="ECO:0000313" key="10">
    <source>
        <dbReference type="EMBL" id="CAD7280109.1"/>
    </source>
</evidence>
<dbReference type="AlphaFoldDB" id="A0A7R9GEZ1"/>
<dbReference type="PROSITE" id="PS50294">
    <property type="entry name" value="WD_REPEATS_REGION"/>
    <property type="match status" value="5"/>
</dbReference>
<feature type="repeat" description="WD" evidence="7">
    <location>
        <begin position="61"/>
        <end position="102"/>
    </location>
</feature>
<proteinExistence type="inferred from homology"/>
<evidence type="ECO:0000256" key="8">
    <source>
        <dbReference type="SAM" id="MobiDB-lite"/>
    </source>
</evidence>
<evidence type="ECO:0000259" key="9">
    <source>
        <dbReference type="SMART" id="SM01011"/>
    </source>
</evidence>
<dbReference type="InterPro" id="IPR001680">
    <property type="entry name" value="WD40_rpt"/>
</dbReference>
<dbReference type="InterPro" id="IPR036005">
    <property type="entry name" value="Creatinase/aminopeptidase-like"/>
</dbReference>
<evidence type="ECO:0000256" key="3">
    <source>
        <dbReference type="ARBA" id="ARBA00022737"/>
    </source>
</evidence>
<dbReference type="InterPro" id="IPR015943">
    <property type="entry name" value="WD40/YVTN_repeat-like_dom_sf"/>
</dbReference>
<dbReference type="Pfam" id="PF00400">
    <property type="entry name" value="WD40"/>
    <property type="match status" value="6"/>
</dbReference>
<keyword evidence="3" id="KW-0677">Repeat</keyword>
<comment type="similarity">
    <text evidence="1">Belongs to the WD repeat G protein beta family. Ribosomal protein RACK1 subfamily.</text>
</comment>
<dbReference type="InterPro" id="IPR007865">
    <property type="entry name" value="Aminopep_P_N"/>
</dbReference>
<dbReference type="InterPro" id="IPR019775">
    <property type="entry name" value="WD40_repeat_CS"/>
</dbReference>
<organism evidence="10">
    <name type="scientific">Notodromas monacha</name>
    <dbReference type="NCBI Taxonomy" id="399045"/>
    <lineage>
        <taxon>Eukaryota</taxon>
        <taxon>Metazoa</taxon>
        <taxon>Ecdysozoa</taxon>
        <taxon>Arthropoda</taxon>
        <taxon>Crustacea</taxon>
        <taxon>Oligostraca</taxon>
        <taxon>Ostracoda</taxon>
        <taxon>Podocopa</taxon>
        <taxon>Podocopida</taxon>
        <taxon>Cypridocopina</taxon>
        <taxon>Cypridoidea</taxon>
        <taxon>Cyprididae</taxon>
        <taxon>Notodromas</taxon>
    </lineage>
</organism>
<dbReference type="PROSITE" id="PS50082">
    <property type="entry name" value="WD_REPEATS_2"/>
    <property type="match status" value="5"/>
</dbReference>
<evidence type="ECO:0000313" key="11">
    <source>
        <dbReference type="Proteomes" id="UP000678499"/>
    </source>
</evidence>
<dbReference type="InterPro" id="IPR000994">
    <property type="entry name" value="Pept_M24"/>
</dbReference>
<evidence type="ECO:0000256" key="7">
    <source>
        <dbReference type="PROSITE-ProRule" id="PRU00221"/>
    </source>
</evidence>
<dbReference type="PRINTS" id="PR00320">
    <property type="entry name" value="GPROTEINBRPT"/>
</dbReference>
<dbReference type="Pfam" id="PF00557">
    <property type="entry name" value="Peptidase_M24"/>
    <property type="match status" value="1"/>
</dbReference>
<feature type="domain" description="Aminopeptidase P N-terminal" evidence="9">
    <location>
        <begin position="371"/>
        <end position="509"/>
    </location>
</feature>
<feature type="repeat" description="WD" evidence="7">
    <location>
        <begin position="192"/>
        <end position="233"/>
    </location>
</feature>
<dbReference type="Gene3D" id="2.130.10.10">
    <property type="entry name" value="YVTN repeat-like/Quinoprotein amine dehydrogenase"/>
    <property type="match status" value="1"/>
</dbReference>
<feature type="repeat" description="WD" evidence="7">
    <location>
        <begin position="13"/>
        <end position="55"/>
    </location>
</feature>
<dbReference type="SUPFAM" id="SSF53092">
    <property type="entry name" value="Creatinase/prolidase N-terminal domain"/>
    <property type="match status" value="1"/>
</dbReference>
<dbReference type="InterPro" id="IPR020472">
    <property type="entry name" value="WD40_PAC1"/>
</dbReference>
<dbReference type="OrthoDB" id="7875889at2759"/>
<feature type="compositionally biased region" description="Basic and acidic residues" evidence="8">
    <location>
        <begin position="773"/>
        <end position="787"/>
    </location>
</feature>
<name>A0A7R9GEZ1_9CRUS</name>
<dbReference type="GO" id="GO:1990904">
    <property type="term" value="C:ribonucleoprotein complex"/>
    <property type="evidence" value="ECO:0007669"/>
    <property type="project" value="UniProtKB-KW"/>
</dbReference>
<keyword evidence="2 7" id="KW-0853">WD repeat</keyword>